<evidence type="ECO:0000313" key="3">
    <source>
        <dbReference type="Proteomes" id="UP001529423"/>
    </source>
</evidence>
<comment type="caution">
    <text evidence="2">The sequence shown here is derived from an EMBL/GenBank/DDBJ whole genome shotgun (WGS) entry which is preliminary data.</text>
</comment>
<dbReference type="EMBL" id="JAUDEO010000014">
    <property type="protein sequence ID" value="MDM8333676.1"/>
    <property type="molecule type" value="Genomic_DNA"/>
</dbReference>
<reference evidence="2" key="2">
    <citation type="submission" date="2023-06" db="EMBL/GenBank/DDBJ databases">
        <authorList>
            <person name="Zeman M."/>
            <person name="Kubasova T."/>
            <person name="Jahodarova E."/>
            <person name="Nykrynova M."/>
            <person name="Rychlik I."/>
        </authorList>
    </citation>
    <scope>NUCLEOTIDE SEQUENCE</scope>
    <source>
        <strain evidence="2">105_WCHN</strain>
    </source>
</reference>
<evidence type="ECO:0000256" key="1">
    <source>
        <dbReference type="SAM" id="MobiDB-lite"/>
    </source>
</evidence>
<gene>
    <name evidence="2" type="ORF">QUW46_03680</name>
</gene>
<proteinExistence type="predicted"/>
<keyword evidence="3" id="KW-1185">Reference proteome</keyword>
<protein>
    <submittedName>
        <fullName evidence="2">Uncharacterized protein</fullName>
    </submittedName>
</protein>
<dbReference type="Proteomes" id="UP001529423">
    <property type="component" value="Unassembled WGS sequence"/>
</dbReference>
<feature type="region of interest" description="Disordered" evidence="1">
    <location>
        <begin position="54"/>
        <end position="98"/>
    </location>
</feature>
<reference evidence="2" key="1">
    <citation type="submission" date="2023-06" db="EMBL/GenBank/DDBJ databases">
        <title>Identification and characterization of horizontal gene transfer across gut microbiota members of farm animals based on homology search.</title>
        <authorList>
            <person name="Schwarzerova J."/>
            <person name="Nykrynova M."/>
            <person name="Jureckova K."/>
            <person name="Cejkova D."/>
            <person name="Rychlik I."/>
        </authorList>
    </citation>
    <scope>NUCLEOTIDE SEQUENCE</scope>
    <source>
        <strain evidence="2">105_WCHN</strain>
    </source>
</reference>
<organism evidence="2 3">
    <name type="scientific">Limosilactobacillus panis</name>
    <dbReference type="NCBI Taxonomy" id="47493"/>
    <lineage>
        <taxon>Bacteria</taxon>
        <taxon>Bacillati</taxon>
        <taxon>Bacillota</taxon>
        <taxon>Bacilli</taxon>
        <taxon>Lactobacillales</taxon>
        <taxon>Lactobacillaceae</taxon>
        <taxon>Limosilactobacillus</taxon>
    </lineage>
</organism>
<name>A0ABT7VLR1_9LACO</name>
<sequence length="98" mass="11815">MGYDLNIDFDNEGKLSLAVQGKLIPSWVYENSQTAHESKRIRLAEVQRQAIQEDQQQLKHQRQRVQRHQTQAEQRQEHLNQQRREYNNKKINDIEPCY</sequence>
<accession>A0ABT7VLR1</accession>
<feature type="compositionally biased region" description="Basic and acidic residues" evidence="1">
    <location>
        <begin position="74"/>
        <end position="98"/>
    </location>
</feature>
<evidence type="ECO:0000313" key="2">
    <source>
        <dbReference type="EMBL" id="MDM8333676.1"/>
    </source>
</evidence>
<dbReference type="RefSeq" id="WP_289559660.1">
    <property type="nucleotide sequence ID" value="NZ_JAUDEO010000014.1"/>
</dbReference>